<dbReference type="STRING" id="157072.A0A024TAK8"/>
<dbReference type="SUPFAM" id="SSF46689">
    <property type="entry name" value="Homeodomain-like"/>
    <property type="match status" value="1"/>
</dbReference>
<accession>A0A024TAK8</accession>
<dbReference type="GeneID" id="20091291"/>
<dbReference type="eggNOG" id="ENOG502SP5Z">
    <property type="taxonomic scope" value="Eukaryota"/>
</dbReference>
<protein>
    <recommendedName>
        <fullName evidence="2">Winged helix-turn helix domain-containing protein</fullName>
    </recommendedName>
</protein>
<dbReference type="OrthoDB" id="76559at2759"/>
<sequence>MDDIVTKQHAHPNTVFHCLYGFFNLGYTRHQLAAVYNKSERTIGNWIRVYQEMGTYERSNGTVDRKFTVAQRLWLRDFYERRPLAYLDEAQAEFKRVHHMDISKSTVWRIIPDFGLTWKVLERRAMHIKEKNVFRFVKEMDSIDWSRQTSSFWTKHRLTIVE</sequence>
<reference evidence="1" key="1">
    <citation type="submission" date="2013-12" db="EMBL/GenBank/DDBJ databases">
        <title>The Genome Sequence of Aphanomyces invadans NJM9701.</title>
        <authorList>
            <consortium name="The Broad Institute Genomics Platform"/>
            <person name="Russ C."/>
            <person name="Tyler B."/>
            <person name="van West P."/>
            <person name="Dieguez-Uribeondo J."/>
            <person name="Young S.K."/>
            <person name="Zeng Q."/>
            <person name="Gargeya S."/>
            <person name="Fitzgerald M."/>
            <person name="Abouelleil A."/>
            <person name="Alvarado L."/>
            <person name="Chapman S.B."/>
            <person name="Gainer-Dewar J."/>
            <person name="Goldberg J."/>
            <person name="Griggs A."/>
            <person name="Gujja S."/>
            <person name="Hansen M."/>
            <person name="Howarth C."/>
            <person name="Imamovic A."/>
            <person name="Ireland A."/>
            <person name="Larimer J."/>
            <person name="McCowan C."/>
            <person name="Murphy C."/>
            <person name="Pearson M."/>
            <person name="Poon T.W."/>
            <person name="Priest M."/>
            <person name="Roberts A."/>
            <person name="Saif S."/>
            <person name="Shea T."/>
            <person name="Sykes S."/>
            <person name="Wortman J."/>
            <person name="Nusbaum C."/>
            <person name="Birren B."/>
        </authorList>
    </citation>
    <scope>NUCLEOTIDE SEQUENCE [LARGE SCALE GENOMIC DNA]</scope>
    <source>
        <strain evidence="1">NJM9701</strain>
    </source>
</reference>
<dbReference type="AlphaFoldDB" id="A0A024TAK8"/>
<gene>
    <name evidence="1" type="ORF">H310_14241</name>
</gene>
<dbReference type="InterPro" id="IPR009057">
    <property type="entry name" value="Homeodomain-like_sf"/>
</dbReference>
<organism evidence="1">
    <name type="scientific">Aphanomyces invadans</name>
    <dbReference type="NCBI Taxonomy" id="157072"/>
    <lineage>
        <taxon>Eukaryota</taxon>
        <taxon>Sar</taxon>
        <taxon>Stramenopiles</taxon>
        <taxon>Oomycota</taxon>
        <taxon>Saprolegniomycetes</taxon>
        <taxon>Saprolegniales</taxon>
        <taxon>Verrucalvaceae</taxon>
        <taxon>Aphanomyces</taxon>
    </lineage>
</organism>
<evidence type="ECO:0008006" key="2">
    <source>
        <dbReference type="Google" id="ProtNLM"/>
    </source>
</evidence>
<evidence type="ECO:0000313" key="1">
    <source>
        <dbReference type="EMBL" id="ETV91078.1"/>
    </source>
</evidence>
<dbReference type="RefSeq" id="XP_008880274.1">
    <property type="nucleotide sequence ID" value="XM_008882052.1"/>
</dbReference>
<dbReference type="VEuPathDB" id="FungiDB:H310_14241"/>
<name>A0A024TAK8_9STRA</name>
<dbReference type="EMBL" id="KI914015">
    <property type="protein sequence ID" value="ETV91078.1"/>
    <property type="molecule type" value="Genomic_DNA"/>
</dbReference>
<proteinExistence type="predicted"/>